<sequence>MDLSRQAYLSTSQVKADNYRGCIEEALGEYYELVCSHQLVGMLLCVYAHKSITPTISDVEKSAVPTGFANLLGNKGAVGIRLKVFNTCFAFINCHLAAGQASPEKRNDDLIDIGKRIFNESGIWENSLDRVDTLFYMGDLNYRVELSHEEAHISLGQKNMKELLAYDQLRHERRREHALSDFEEADITFMPTYKFDIGTDNYDSSEKQRVPSWTDRVLVRSKLPMQILPEHYKSWPQYMQSDHKPVSAVIKATFETVLTDKLDVVRQEILRELDRHENEAIPALSVLSDEVDFGCVRYRQPVTRTVRVRNDGRVDSRFRYVRRDAADDCPCKRWCWSLPNGDLLSPGEEMTLQLTVCPDAIDAQALNSGTDTLSDILVIAVEGGRDAYLSIKGQWQRSSCGQTLVALSRRTIFKDGEDEEESSIPREIYMLCDLITELCGSENVDVATLFEYEPAAEEVDELQNKLEQSAPSNTALASKCHPAIALALLLEILDTLAEPLVPCDMYKDALASSANPQQALDFLDTLPSLQANVLIYLIAFLRSLLELRQGKPAPAPAKTATLEKGKVHRASAGELAGAIMGPSAIMARDLFVDRLFGVFGRVLLQPENLAARCEDADEALEGRRDEATRKRNLLRHWVLATLNQA</sequence>
<evidence type="ECO:0000313" key="7">
    <source>
        <dbReference type="Proteomes" id="UP000193685"/>
    </source>
</evidence>
<comment type="caution">
    <text evidence="6">The sequence shown here is derived from an EMBL/GenBank/DDBJ whole genome shotgun (WGS) entry which is preliminary data.</text>
</comment>
<evidence type="ECO:0000256" key="4">
    <source>
        <dbReference type="ARBA" id="ARBA00023329"/>
    </source>
</evidence>
<keyword evidence="3" id="KW-0967">Endosome</keyword>
<dbReference type="InterPro" id="IPR008936">
    <property type="entry name" value="Rho_GTPase_activation_prot"/>
</dbReference>
<dbReference type="InterPro" id="IPR000300">
    <property type="entry name" value="IPPc"/>
</dbReference>
<dbReference type="AlphaFoldDB" id="A0A1Y2FUY4"/>
<reference evidence="6 7" key="1">
    <citation type="submission" date="2016-07" db="EMBL/GenBank/DDBJ databases">
        <title>Pervasive Adenine N6-methylation of Active Genes in Fungi.</title>
        <authorList>
            <consortium name="DOE Joint Genome Institute"/>
            <person name="Mondo S.J."/>
            <person name="Dannebaum R.O."/>
            <person name="Kuo R.C."/>
            <person name="Labutti K."/>
            <person name="Haridas S."/>
            <person name="Kuo A."/>
            <person name="Salamov A."/>
            <person name="Ahrendt S.R."/>
            <person name="Lipzen A."/>
            <person name="Sullivan W."/>
            <person name="Andreopoulos W.B."/>
            <person name="Clum A."/>
            <person name="Lindquist E."/>
            <person name="Daum C."/>
            <person name="Ramamoorthy G.K."/>
            <person name="Gryganskyi A."/>
            <person name="Culley D."/>
            <person name="Magnuson J.K."/>
            <person name="James T.Y."/>
            <person name="O'Malley M.A."/>
            <person name="Stajich J.E."/>
            <person name="Spatafora J.W."/>
            <person name="Visel A."/>
            <person name="Grigoriev I.V."/>
        </authorList>
    </citation>
    <scope>NUCLEOTIDE SEQUENCE [LARGE SCALE GENOMIC DNA]</scope>
    <source>
        <strain evidence="6 7">12-1054</strain>
    </source>
</reference>
<dbReference type="GO" id="GO:0004519">
    <property type="term" value="F:endonuclease activity"/>
    <property type="evidence" value="ECO:0007669"/>
    <property type="project" value="UniProtKB-KW"/>
</dbReference>
<dbReference type="GO" id="GO:0005096">
    <property type="term" value="F:GTPase activator activity"/>
    <property type="evidence" value="ECO:0007669"/>
    <property type="project" value="UniProtKB-ARBA"/>
</dbReference>
<dbReference type="Proteomes" id="UP000193685">
    <property type="component" value="Unassembled WGS sequence"/>
</dbReference>
<dbReference type="Pfam" id="PF00620">
    <property type="entry name" value="RhoGAP"/>
    <property type="match status" value="1"/>
</dbReference>
<evidence type="ECO:0000259" key="5">
    <source>
        <dbReference type="PROSITE" id="PS50238"/>
    </source>
</evidence>
<protein>
    <submittedName>
        <fullName evidence="6">Endonuclease/exonuclease/phosphatase</fullName>
    </submittedName>
</protein>
<dbReference type="Pfam" id="PF21310">
    <property type="entry name" value="OCRL-like_ASH"/>
    <property type="match status" value="1"/>
</dbReference>
<dbReference type="GO" id="GO:0004527">
    <property type="term" value="F:exonuclease activity"/>
    <property type="evidence" value="ECO:0007669"/>
    <property type="project" value="UniProtKB-KW"/>
</dbReference>
<dbReference type="GO" id="GO:0046856">
    <property type="term" value="P:phosphatidylinositol dephosphorylation"/>
    <property type="evidence" value="ECO:0007669"/>
    <property type="project" value="InterPro"/>
</dbReference>
<dbReference type="GO" id="GO:0004439">
    <property type="term" value="F:phosphatidylinositol-4,5-bisphosphate 5-phosphatase activity"/>
    <property type="evidence" value="ECO:0007669"/>
    <property type="project" value="TreeGrafter"/>
</dbReference>
<gene>
    <name evidence="6" type="ORF">BCR37DRAFT_375727</name>
</gene>
<keyword evidence="6" id="KW-0269">Exonuclease</keyword>
<dbReference type="InterPro" id="IPR046985">
    <property type="entry name" value="IP5"/>
</dbReference>
<keyword evidence="6" id="KW-0255">Endonuclease</keyword>
<dbReference type="InterPro" id="IPR013783">
    <property type="entry name" value="Ig-like_fold"/>
</dbReference>
<dbReference type="OrthoDB" id="7862313at2759"/>
<organism evidence="6 7">
    <name type="scientific">Protomyces lactucae-debilis</name>
    <dbReference type="NCBI Taxonomy" id="2754530"/>
    <lineage>
        <taxon>Eukaryota</taxon>
        <taxon>Fungi</taxon>
        <taxon>Dikarya</taxon>
        <taxon>Ascomycota</taxon>
        <taxon>Taphrinomycotina</taxon>
        <taxon>Taphrinomycetes</taxon>
        <taxon>Taphrinales</taxon>
        <taxon>Protomycetaceae</taxon>
        <taxon>Protomyces</taxon>
    </lineage>
</organism>
<dbReference type="RefSeq" id="XP_040728318.1">
    <property type="nucleotide sequence ID" value="XM_040868444.1"/>
</dbReference>
<dbReference type="SMART" id="SM00128">
    <property type="entry name" value="IPPc"/>
    <property type="match status" value="1"/>
</dbReference>
<dbReference type="PANTHER" id="PTHR11200:SF300">
    <property type="entry name" value="TYPE II INOSITOL 1,4,5-TRISPHOSPHATE 5-PHOSPHATASE"/>
    <property type="match status" value="1"/>
</dbReference>
<keyword evidence="4" id="KW-0968">Cytoplasmic vesicle</keyword>
<evidence type="ECO:0000313" key="6">
    <source>
        <dbReference type="EMBL" id="ORY87823.1"/>
    </source>
</evidence>
<feature type="domain" description="Rho-GAP" evidence="5">
    <location>
        <begin position="405"/>
        <end position="599"/>
    </location>
</feature>
<keyword evidence="6" id="KW-0540">Nuclease</keyword>
<dbReference type="SMART" id="SM00324">
    <property type="entry name" value="RhoGAP"/>
    <property type="match status" value="1"/>
</dbReference>
<dbReference type="PANTHER" id="PTHR11200">
    <property type="entry name" value="INOSITOL 5-PHOSPHATASE"/>
    <property type="match status" value="1"/>
</dbReference>
<dbReference type="GO" id="GO:0031901">
    <property type="term" value="C:early endosome membrane"/>
    <property type="evidence" value="ECO:0007669"/>
    <property type="project" value="UniProtKB-SubCell"/>
</dbReference>
<evidence type="ECO:0000256" key="3">
    <source>
        <dbReference type="ARBA" id="ARBA00022753"/>
    </source>
</evidence>
<dbReference type="GO" id="GO:0032153">
    <property type="term" value="C:cell division site"/>
    <property type="evidence" value="ECO:0007669"/>
    <property type="project" value="UniProtKB-ARBA"/>
</dbReference>
<accession>A0A1Y2FUY4</accession>
<evidence type="ECO:0000256" key="2">
    <source>
        <dbReference type="ARBA" id="ARBA00004580"/>
    </source>
</evidence>
<comment type="subcellular location">
    <subcellularLocation>
        <location evidence="2">Cytoplasmic vesicle</location>
        <location evidence="2">Phagosome membrane</location>
    </subcellularLocation>
    <subcellularLocation>
        <location evidence="1">Early endosome membrane</location>
    </subcellularLocation>
</comment>
<proteinExistence type="predicted"/>
<dbReference type="InterPro" id="IPR048869">
    <property type="entry name" value="OCRL-1_2_ASH"/>
</dbReference>
<evidence type="ECO:0000256" key="1">
    <source>
        <dbReference type="ARBA" id="ARBA00004146"/>
    </source>
</evidence>
<keyword evidence="7" id="KW-1185">Reference proteome</keyword>
<dbReference type="STRING" id="56484.A0A1Y2FUY4"/>
<dbReference type="GeneID" id="63785043"/>
<dbReference type="EMBL" id="MCFI01000001">
    <property type="protein sequence ID" value="ORY87823.1"/>
    <property type="molecule type" value="Genomic_DNA"/>
</dbReference>
<dbReference type="SUPFAM" id="SSF56219">
    <property type="entry name" value="DNase I-like"/>
    <property type="match status" value="1"/>
</dbReference>
<dbReference type="Pfam" id="PF22669">
    <property type="entry name" value="Exo_endo_phos2"/>
    <property type="match status" value="1"/>
</dbReference>
<dbReference type="GO" id="GO:0007165">
    <property type="term" value="P:signal transduction"/>
    <property type="evidence" value="ECO:0007669"/>
    <property type="project" value="InterPro"/>
</dbReference>
<dbReference type="GO" id="GO:0005938">
    <property type="term" value="C:cell cortex"/>
    <property type="evidence" value="ECO:0007669"/>
    <property type="project" value="UniProtKB-ARBA"/>
</dbReference>
<dbReference type="PROSITE" id="PS50238">
    <property type="entry name" value="RHOGAP"/>
    <property type="match status" value="1"/>
</dbReference>
<dbReference type="SUPFAM" id="SSF48350">
    <property type="entry name" value="GTPase activation domain, GAP"/>
    <property type="match status" value="1"/>
</dbReference>
<dbReference type="Gene3D" id="1.10.555.10">
    <property type="entry name" value="Rho GTPase activation protein"/>
    <property type="match status" value="1"/>
</dbReference>
<keyword evidence="6" id="KW-0378">Hydrolase</keyword>
<dbReference type="InterPro" id="IPR036691">
    <property type="entry name" value="Endo/exonu/phosph_ase_sf"/>
</dbReference>
<dbReference type="OMA" id="WLGCSER"/>
<dbReference type="InterPro" id="IPR000198">
    <property type="entry name" value="RhoGAP_dom"/>
</dbReference>
<name>A0A1Y2FUY4_PROLT</name>
<dbReference type="Gene3D" id="2.60.40.10">
    <property type="entry name" value="Immunoglobulins"/>
    <property type="match status" value="1"/>
</dbReference>
<dbReference type="Gene3D" id="3.60.10.10">
    <property type="entry name" value="Endonuclease/exonuclease/phosphatase"/>
    <property type="match status" value="1"/>
</dbReference>